<accession>A0AA87ZP37</accession>
<keyword evidence="2" id="KW-1185">Reference proteome</keyword>
<comment type="caution">
    <text evidence="1">The sequence shown here is derived from an EMBL/GenBank/DDBJ whole genome shotgun (WGS) entry which is preliminary data.</text>
</comment>
<evidence type="ECO:0000313" key="2">
    <source>
        <dbReference type="Proteomes" id="UP001187192"/>
    </source>
</evidence>
<proteinExistence type="predicted"/>
<name>A0AA87ZP37_FICCA</name>
<dbReference type="AlphaFoldDB" id="A0AA87ZP37"/>
<dbReference type="Proteomes" id="UP001187192">
    <property type="component" value="Unassembled WGS sequence"/>
</dbReference>
<evidence type="ECO:0000313" key="1">
    <source>
        <dbReference type="EMBL" id="GMN39783.1"/>
    </source>
</evidence>
<dbReference type="EMBL" id="BTGU01000010">
    <property type="protein sequence ID" value="GMN39783.1"/>
    <property type="molecule type" value="Genomic_DNA"/>
</dbReference>
<organism evidence="1 2">
    <name type="scientific">Ficus carica</name>
    <name type="common">Common fig</name>
    <dbReference type="NCBI Taxonomy" id="3494"/>
    <lineage>
        <taxon>Eukaryota</taxon>
        <taxon>Viridiplantae</taxon>
        <taxon>Streptophyta</taxon>
        <taxon>Embryophyta</taxon>
        <taxon>Tracheophyta</taxon>
        <taxon>Spermatophyta</taxon>
        <taxon>Magnoliopsida</taxon>
        <taxon>eudicotyledons</taxon>
        <taxon>Gunneridae</taxon>
        <taxon>Pentapetalae</taxon>
        <taxon>rosids</taxon>
        <taxon>fabids</taxon>
        <taxon>Rosales</taxon>
        <taxon>Moraceae</taxon>
        <taxon>Ficeae</taxon>
        <taxon>Ficus</taxon>
    </lineage>
</organism>
<reference evidence="1" key="1">
    <citation type="submission" date="2023-07" db="EMBL/GenBank/DDBJ databases">
        <title>draft genome sequence of fig (Ficus carica).</title>
        <authorList>
            <person name="Takahashi T."/>
            <person name="Nishimura K."/>
        </authorList>
    </citation>
    <scope>NUCLEOTIDE SEQUENCE</scope>
</reference>
<sequence>MGWEPARPRVGGAEGVVAGVGGSPVTGHRLAAMAKIGVGRGKMR</sequence>
<gene>
    <name evidence="1" type="ORF">TIFTF001_009013</name>
</gene>
<protein>
    <submittedName>
        <fullName evidence="1">Uncharacterized protein</fullName>
    </submittedName>
</protein>